<dbReference type="RefSeq" id="WP_092564460.1">
    <property type="nucleotide sequence ID" value="NZ_FNQV01000008.1"/>
</dbReference>
<dbReference type="Proteomes" id="UP000199288">
    <property type="component" value="Unassembled WGS sequence"/>
</dbReference>
<evidence type="ECO:0000313" key="1">
    <source>
        <dbReference type="EMBL" id="SEA38608.1"/>
    </source>
</evidence>
<name>A0A1H4AS21_9ACTO</name>
<accession>A0A1H4AS21</accession>
<dbReference type="OrthoDB" id="5184241at2"/>
<keyword evidence="2" id="KW-1185">Reference proteome</keyword>
<dbReference type="EMBL" id="FNQV01000008">
    <property type="protein sequence ID" value="SEA38608.1"/>
    <property type="molecule type" value="Genomic_DNA"/>
</dbReference>
<evidence type="ECO:0000313" key="2">
    <source>
        <dbReference type="Proteomes" id="UP000199288"/>
    </source>
</evidence>
<organism evidence="1 2">
    <name type="scientific">Bowdeniella nasicola</name>
    <dbReference type="NCBI Taxonomy" id="208480"/>
    <lineage>
        <taxon>Bacteria</taxon>
        <taxon>Bacillati</taxon>
        <taxon>Actinomycetota</taxon>
        <taxon>Actinomycetes</taxon>
        <taxon>Actinomycetales</taxon>
        <taxon>Actinomycetaceae</taxon>
        <taxon>Bowdeniella</taxon>
    </lineage>
</organism>
<reference evidence="2" key="1">
    <citation type="submission" date="2016-10" db="EMBL/GenBank/DDBJ databases">
        <authorList>
            <person name="Varghese N."/>
            <person name="Submissions S."/>
        </authorList>
    </citation>
    <scope>NUCLEOTIDE SEQUENCE [LARGE SCALE GENOMIC DNA]</scope>
    <source>
        <strain evidence="2">KPR-1</strain>
    </source>
</reference>
<protein>
    <submittedName>
        <fullName evidence="1">Uncharacterized protein</fullName>
    </submittedName>
</protein>
<sequence length="189" mass="20371">MFTVAICTRRPATAEDLNAVVSAIRTPIASKDETEAGEVILQVVDPEAVLQAIVAAARHTGVCIGVGADSGEGRSRLTALDFARRALKRARSRSGDMPIVIYGRASEAASWATALAQLLHFSLMRRSEPGWEVAHLVSRGISQKDAALDLGITEQAVSQRLRAAGYRESRNIEPLLLCLLEQSARIPTR</sequence>
<dbReference type="AlphaFoldDB" id="A0A1H4AS21"/>
<proteinExistence type="predicted"/>
<gene>
    <name evidence="1" type="ORF">SAMN02910418_01484</name>
</gene>